<dbReference type="AlphaFoldDB" id="A3IHI1"/>
<sequence length="59" mass="7149">MILIFCSWRGHFKNNLRNLFFFPDFIIISSPWFHVKNNHNIRRNSHSGKSLTVIHKLIR</sequence>
<gene>
    <name evidence="1" type="ORF">CY0110_15747</name>
</gene>
<name>A3IHI1_9CHRO</name>
<keyword evidence="2" id="KW-1185">Reference proteome</keyword>
<dbReference type="Proteomes" id="UP000003781">
    <property type="component" value="Unassembled WGS sequence"/>
</dbReference>
<protein>
    <submittedName>
        <fullName evidence="1">Uncharacterized protein</fullName>
    </submittedName>
</protein>
<evidence type="ECO:0000313" key="1">
    <source>
        <dbReference type="EMBL" id="EAZ93263.1"/>
    </source>
</evidence>
<organism evidence="1 2">
    <name type="scientific">Crocosphaera chwakensis CCY0110</name>
    <dbReference type="NCBI Taxonomy" id="391612"/>
    <lineage>
        <taxon>Bacteria</taxon>
        <taxon>Bacillati</taxon>
        <taxon>Cyanobacteriota</taxon>
        <taxon>Cyanophyceae</taxon>
        <taxon>Oscillatoriophycideae</taxon>
        <taxon>Chroococcales</taxon>
        <taxon>Aphanothecaceae</taxon>
        <taxon>Crocosphaera</taxon>
        <taxon>Crocosphaera chwakensis</taxon>
    </lineage>
</organism>
<proteinExistence type="predicted"/>
<comment type="caution">
    <text evidence="1">The sequence shown here is derived from an EMBL/GenBank/DDBJ whole genome shotgun (WGS) entry which is preliminary data.</text>
</comment>
<evidence type="ECO:0000313" key="2">
    <source>
        <dbReference type="Proteomes" id="UP000003781"/>
    </source>
</evidence>
<reference evidence="1 2" key="1">
    <citation type="submission" date="2007-03" db="EMBL/GenBank/DDBJ databases">
        <authorList>
            <person name="Stal L."/>
            <person name="Ferriera S."/>
            <person name="Johnson J."/>
            <person name="Kravitz S."/>
            <person name="Beeson K."/>
            <person name="Sutton G."/>
            <person name="Rogers Y.-H."/>
            <person name="Friedman R."/>
            <person name="Frazier M."/>
            <person name="Venter J.C."/>
        </authorList>
    </citation>
    <scope>NUCLEOTIDE SEQUENCE [LARGE SCALE GENOMIC DNA]</scope>
    <source>
        <strain evidence="1 2">CCY0110</strain>
    </source>
</reference>
<accession>A3IHI1</accession>
<dbReference type="EMBL" id="AAXW01000002">
    <property type="protein sequence ID" value="EAZ93263.1"/>
    <property type="molecule type" value="Genomic_DNA"/>
</dbReference>